<evidence type="ECO:0000256" key="2">
    <source>
        <dbReference type="ARBA" id="ARBA00022448"/>
    </source>
</evidence>
<dbReference type="PANTHER" id="PTHR43386:SF1">
    <property type="entry name" value="D,D-DIPEPTIDE TRANSPORT SYSTEM PERMEASE PROTEIN DDPC-RELATED"/>
    <property type="match status" value="1"/>
</dbReference>
<dbReference type="GO" id="GO:0005886">
    <property type="term" value="C:plasma membrane"/>
    <property type="evidence" value="ECO:0007669"/>
    <property type="project" value="UniProtKB-SubCell"/>
</dbReference>
<keyword evidence="4 8" id="KW-0812">Transmembrane</keyword>
<dbReference type="CDD" id="cd06261">
    <property type="entry name" value="TM_PBP2"/>
    <property type="match status" value="1"/>
</dbReference>
<evidence type="ECO:0000256" key="8">
    <source>
        <dbReference type="RuleBase" id="RU363032"/>
    </source>
</evidence>
<dbReference type="InterPro" id="IPR053385">
    <property type="entry name" value="ABC_transport_permease"/>
</dbReference>
<comment type="subcellular location">
    <subcellularLocation>
        <location evidence="1 8">Cell membrane</location>
        <topology evidence="1 8">Multi-pass membrane protein</topology>
    </subcellularLocation>
</comment>
<protein>
    <submittedName>
        <fullName evidence="10">Glutathione transport system permease protein GsiD</fullName>
    </submittedName>
</protein>
<keyword evidence="5 8" id="KW-1133">Transmembrane helix</keyword>
<dbReference type="Proteomes" id="UP000276437">
    <property type="component" value="Chromosome"/>
</dbReference>
<evidence type="ECO:0000256" key="6">
    <source>
        <dbReference type="ARBA" id="ARBA00023136"/>
    </source>
</evidence>
<comment type="similarity">
    <text evidence="7">Belongs to the binding-protein-dependent transport system permease family. OppBC subfamily.</text>
</comment>
<evidence type="ECO:0000256" key="1">
    <source>
        <dbReference type="ARBA" id="ARBA00004651"/>
    </source>
</evidence>
<proteinExistence type="inferred from homology"/>
<feature type="transmembrane region" description="Helical" evidence="8">
    <location>
        <begin position="214"/>
        <end position="232"/>
    </location>
</feature>
<dbReference type="GO" id="GO:0055085">
    <property type="term" value="P:transmembrane transport"/>
    <property type="evidence" value="ECO:0007669"/>
    <property type="project" value="InterPro"/>
</dbReference>
<evidence type="ECO:0000256" key="5">
    <source>
        <dbReference type="ARBA" id="ARBA00022989"/>
    </source>
</evidence>
<name>A0A348AEG1_9FIRM</name>
<keyword evidence="6 8" id="KW-0472">Membrane</keyword>
<evidence type="ECO:0000256" key="3">
    <source>
        <dbReference type="ARBA" id="ARBA00022475"/>
    </source>
</evidence>
<dbReference type="InterPro" id="IPR035906">
    <property type="entry name" value="MetI-like_sf"/>
</dbReference>
<reference evidence="10 11" key="1">
    <citation type="journal article" date="2018" name="Int. J. Syst. Evol. Microbiol.">
        <title>Methylomusa anaerophila gen. nov., sp. nov., an anaerobic methanol-utilizing bacterium isolated from a microbial fuel cell.</title>
        <authorList>
            <person name="Amano N."/>
            <person name="Yamamuro A."/>
            <person name="Miyahara M."/>
            <person name="Kouzuma A."/>
            <person name="Abe T."/>
            <person name="Watanabe K."/>
        </authorList>
    </citation>
    <scope>NUCLEOTIDE SEQUENCE [LARGE SCALE GENOMIC DNA]</scope>
    <source>
        <strain evidence="10 11">MMFC1</strain>
    </source>
</reference>
<evidence type="ECO:0000313" key="11">
    <source>
        <dbReference type="Proteomes" id="UP000276437"/>
    </source>
</evidence>
<feature type="transmembrane region" description="Helical" evidence="8">
    <location>
        <begin position="20"/>
        <end position="43"/>
    </location>
</feature>
<feature type="domain" description="ABC transmembrane type-1" evidence="9">
    <location>
        <begin position="82"/>
        <end position="271"/>
    </location>
</feature>
<feature type="transmembrane region" description="Helical" evidence="8">
    <location>
        <begin position="121"/>
        <end position="141"/>
    </location>
</feature>
<dbReference type="InterPro" id="IPR000515">
    <property type="entry name" value="MetI-like"/>
</dbReference>
<dbReference type="KEGG" id="mana:MAMMFC1_00092"/>
<dbReference type="InterPro" id="IPR050366">
    <property type="entry name" value="BP-dependent_transpt_permease"/>
</dbReference>
<dbReference type="PROSITE" id="PS50928">
    <property type="entry name" value="ABC_TM1"/>
    <property type="match status" value="1"/>
</dbReference>
<keyword evidence="11" id="KW-1185">Reference proteome</keyword>
<dbReference type="NCBIfam" id="NF045474">
    <property type="entry name" value="Opp2C"/>
    <property type="match status" value="1"/>
</dbReference>
<dbReference type="AlphaFoldDB" id="A0A348AEG1"/>
<feature type="transmembrane region" description="Helical" evidence="8">
    <location>
        <begin position="86"/>
        <end position="109"/>
    </location>
</feature>
<dbReference type="RefSeq" id="WP_126305598.1">
    <property type="nucleotide sequence ID" value="NZ_AP018449.1"/>
</dbReference>
<keyword evidence="2 8" id="KW-0813">Transport</keyword>
<gene>
    <name evidence="10" type="primary">gsiD_1</name>
    <name evidence="10" type="ORF">MAMMFC1_00092</name>
</gene>
<evidence type="ECO:0000259" key="9">
    <source>
        <dbReference type="PROSITE" id="PS50928"/>
    </source>
</evidence>
<evidence type="ECO:0000256" key="4">
    <source>
        <dbReference type="ARBA" id="ARBA00022692"/>
    </source>
</evidence>
<dbReference type="SUPFAM" id="SSF161098">
    <property type="entry name" value="MetI-like"/>
    <property type="match status" value="1"/>
</dbReference>
<dbReference type="EMBL" id="AP018449">
    <property type="protein sequence ID" value="BBB89459.1"/>
    <property type="molecule type" value="Genomic_DNA"/>
</dbReference>
<dbReference type="Pfam" id="PF00528">
    <property type="entry name" value="BPD_transp_1"/>
    <property type="match status" value="1"/>
</dbReference>
<dbReference type="PANTHER" id="PTHR43386">
    <property type="entry name" value="OLIGOPEPTIDE TRANSPORT SYSTEM PERMEASE PROTEIN APPC"/>
    <property type="match status" value="1"/>
</dbReference>
<feature type="transmembrane region" description="Helical" evidence="8">
    <location>
        <begin position="252"/>
        <end position="270"/>
    </location>
</feature>
<organism evidence="10 11">
    <name type="scientific">Methylomusa anaerophila</name>
    <dbReference type="NCBI Taxonomy" id="1930071"/>
    <lineage>
        <taxon>Bacteria</taxon>
        <taxon>Bacillati</taxon>
        <taxon>Bacillota</taxon>
        <taxon>Negativicutes</taxon>
        <taxon>Selenomonadales</taxon>
        <taxon>Sporomusaceae</taxon>
        <taxon>Methylomusa</taxon>
    </lineage>
</organism>
<evidence type="ECO:0000313" key="10">
    <source>
        <dbReference type="EMBL" id="BBB89459.1"/>
    </source>
</evidence>
<sequence length="282" mass="29726">MSSLTNGILTAWKKVRRPKLLPAISLSVLAMYLTVALFAAFFAPHDPLYVDIAQRLQPPSPSYPLGTDQLGRCLLSRLLFGAGNTLAAAGVVLAGTVAAGTFVGLLAGFSGGWYDSILQRLMDGVLAFPGLILALAITGLLGPGLGNTVFALTLVHWVGYARITRNMTFSLRERTYIAAAYTAGAGPAAILRRHILPAIVPTLAVLAALDYGRIILSIAGLSFLGLGAQPPVPEWGAMLSDGKAYMQTAPHLMLWPGLAIMGIVLSLQVFGEMLGQQTEKNG</sequence>
<keyword evidence="3" id="KW-1003">Cell membrane</keyword>
<dbReference type="Gene3D" id="1.10.3720.10">
    <property type="entry name" value="MetI-like"/>
    <property type="match status" value="1"/>
</dbReference>
<dbReference type="OrthoDB" id="9797472at2"/>
<accession>A0A348AEG1</accession>
<evidence type="ECO:0000256" key="7">
    <source>
        <dbReference type="ARBA" id="ARBA00024202"/>
    </source>
</evidence>